<comment type="caution">
    <text evidence="1">The sequence shown here is derived from an EMBL/GenBank/DDBJ whole genome shotgun (WGS) entry which is preliminary data.</text>
</comment>
<dbReference type="RefSeq" id="WP_289161851.1">
    <property type="nucleotide sequence ID" value="NZ_JASZZN010000001.1"/>
</dbReference>
<proteinExistence type="predicted"/>
<dbReference type="Proteomes" id="UP001239462">
    <property type="component" value="Unassembled WGS sequence"/>
</dbReference>
<reference evidence="1 2" key="1">
    <citation type="submission" date="2023-06" db="EMBL/GenBank/DDBJ databases">
        <title>Roseiconus lacunae JC819 isolated from Gulf of Mannar region, Tamil Nadu.</title>
        <authorList>
            <person name="Pk S."/>
            <person name="Ch S."/>
            <person name="Ch V.R."/>
        </authorList>
    </citation>
    <scope>NUCLEOTIDE SEQUENCE [LARGE SCALE GENOMIC DNA]</scope>
    <source>
        <strain evidence="1 2">JC819</strain>
    </source>
</reference>
<protein>
    <submittedName>
        <fullName evidence="1">Uncharacterized protein</fullName>
    </submittedName>
</protein>
<evidence type="ECO:0000313" key="1">
    <source>
        <dbReference type="EMBL" id="MDM4014104.1"/>
    </source>
</evidence>
<keyword evidence="2" id="KW-1185">Reference proteome</keyword>
<accession>A0ABT7PCV4</accession>
<sequence>MNRLLVIPLLACVLLFAVVFQDRSQDSPSGEKSGAAAATLASADHLTSSDLRGDHHGLMPLEEARREILEPWPEESIEERFSRRETFLSLSAWLSPPDEVSVKQSPTRFLCSLSVDYHATDLDSAAILNATLANPLPIYVDRRSREIFVFYDSRWHEYHDWIGTYQPDIKKMTGFGTW</sequence>
<name>A0ABT7PCV4_9BACT</name>
<organism evidence="1 2">
    <name type="scientific">Roseiconus lacunae</name>
    <dbReference type="NCBI Taxonomy" id="2605694"/>
    <lineage>
        <taxon>Bacteria</taxon>
        <taxon>Pseudomonadati</taxon>
        <taxon>Planctomycetota</taxon>
        <taxon>Planctomycetia</taxon>
        <taxon>Pirellulales</taxon>
        <taxon>Pirellulaceae</taxon>
        <taxon>Roseiconus</taxon>
    </lineage>
</organism>
<dbReference type="EMBL" id="JASZZN010000001">
    <property type="protein sequence ID" value="MDM4014104.1"/>
    <property type="molecule type" value="Genomic_DNA"/>
</dbReference>
<evidence type="ECO:0000313" key="2">
    <source>
        <dbReference type="Proteomes" id="UP001239462"/>
    </source>
</evidence>
<gene>
    <name evidence="1" type="ORF">QTN89_01595</name>
</gene>